<evidence type="ECO:0000256" key="4">
    <source>
        <dbReference type="SAM" id="MobiDB-lite"/>
    </source>
</evidence>
<dbReference type="SUPFAM" id="SSF47336">
    <property type="entry name" value="ACP-like"/>
    <property type="match status" value="1"/>
</dbReference>
<reference evidence="6 7" key="1">
    <citation type="journal article" date="2019" name="Int. J. Syst. Evol. Microbiol.">
        <title>The Global Catalogue of Microorganisms (GCM) 10K type strain sequencing project: providing services to taxonomists for standard genome sequencing and annotation.</title>
        <authorList>
            <consortium name="The Broad Institute Genomics Platform"/>
            <consortium name="The Broad Institute Genome Sequencing Center for Infectious Disease"/>
            <person name="Wu L."/>
            <person name="Ma J."/>
        </authorList>
    </citation>
    <scope>NUCLEOTIDE SEQUENCE [LARGE SCALE GENOMIC DNA]</scope>
    <source>
        <strain evidence="6 7">JCM 3106</strain>
    </source>
</reference>
<keyword evidence="3" id="KW-0597">Phosphoprotein</keyword>
<accession>A0ABN3XRZ2</accession>
<dbReference type="InterPro" id="IPR020806">
    <property type="entry name" value="PKS_PP-bd"/>
</dbReference>
<dbReference type="InterPro" id="IPR029058">
    <property type="entry name" value="AB_hydrolase_fold"/>
</dbReference>
<keyword evidence="7" id="KW-1185">Reference proteome</keyword>
<dbReference type="Gene3D" id="3.40.50.1820">
    <property type="entry name" value="alpha/beta hydrolase"/>
    <property type="match status" value="1"/>
</dbReference>
<evidence type="ECO:0000256" key="1">
    <source>
        <dbReference type="ARBA" id="ARBA00001957"/>
    </source>
</evidence>
<dbReference type="Proteomes" id="UP001499930">
    <property type="component" value="Unassembled WGS sequence"/>
</dbReference>
<gene>
    <name evidence="6" type="ORF">GCM10017559_05430</name>
</gene>
<dbReference type="InterPro" id="IPR025110">
    <property type="entry name" value="AMP-bd_C"/>
</dbReference>
<dbReference type="SUPFAM" id="SSF56801">
    <property type="entry name" value="Acetyl-CoA synthetase-like"/>
    <property type="match status" value="1"/>
</dbReference>
<feature type="region of interest" description="Disordered" evidence="4">
    <location>
        <begin position="709"/>
        <end position="747"/>
    </location>
</feature>
<dbReference type="Gene3D" id="3.30.300.30">
    <property type="match status" value="1"/>
</dbReference>
<dbReference type="PANTHER" id="PTHR45527:SF1">
    <property type="entry name" value="FATTY ACID SYNTHASE"/>
    <property type="match status" value="1"/>
</dbReference>
<dbReference type="Gene3D" id="3.30.559.10">
    <property type="entry name" value="Chloramphenicol acetyltransferase-like domain"/>
    <property type="match status" value="2"/>
</dbReference>
<dbReference type="InterPro" id="IPR045851">
    <property type="entry name" value="AMP-bd_C_sf"/>
</dbReference>
<organism evidence="6 7">
    <name type="scientific">Streptosporangium longisporum</name>
    <dbReference type="NCBI Taxonomy" id="46187"/>
    <lineage>
        <taxon>Bacteria</taxon>
        <taxon>Bacillati</taxon>
        <taxon>Actinomycetota</taxon>
        <taxon>Actinomycetes</taxon>
        <taxon>Streptosporangiales</taxon>
        <taxon>Streptosporangiaceae</taxon>
        <taxon>Streptosporangium</taxon>
    </lineage>
</organism>
<evidence type="ECO:0000259" key="5">
    <source>
        <dbReference type="PROSITE" id="PS50075"/>
    </source>
</evidence>
<evidence type="ECO:0000256" key="2">
    <source>
        <dbReference type="ARBA" id="ARBA00022450"/>
    </source>
</evidence>
<dbReference type="PROSITE" id="PS50075">
    <property type="entry name" value="CARRIER"/>
    <property type="match status" value="1"/>
</dbReference>
<comment type="cofactor">
    <cofactor evidence="1">
        <name>pantetheine 4'-phosphate</name>
        <dbReference type="ChEBI" id="CHEBI:47942"/>
    </cofactor>
</comment>
<dbReference type="InterPro" id="IPR036736">
    <property type="entry name" value="ACP-like_sf"/>
</dbReference>
<dbReference type="Pfam" id="PF00550">
    <property type="entry name" value="PP-binding"/>
    <property type="match status" value="1"/>
</dbReference>
<dbReference type="InterPro" id="IPR001242">
    <property type="entry name" value="Condensation_dom"/>
</dbReference>
<dbReference type="PROSITE" id="PS00012">
    <property type="entry name" value="PHOSPHOPANTETHEINE"/>
    <property type="match status" value="1"/>
</dbReference>
<dbReference type="Gene3D" id="3.30.559.30">
    <property type="entry name" value="Nonribosomal peptide synthetase, condensation domain"/>
    <property type="match status" value="2"/>
</dbReference>
<dbReference type="InterPro" id="IPR009081">
    <property type="entry name" value="PP-bd_ACP"/>
</dbReference>
<proteinExistence type="predicted"/>
<dbReference type="RefSeq" id="WP_344887692.1">
    <property type="nucleotide sequence ID" value="NZ_BAAAWD010000003.1"/>
</dbReference>
<dbReference type="Pfam" id="PF13193">
    <property type="entry name" value="AMP-binding_C"/>
    <property type="match status" value="1"/>
</dbReference>
<evidence type="ECO:0000313" key="6">
    <source>
        <dbReference type="EMBL" id="GAA2988489.1"/>
    </source>
</evidence>
<dbReference type="InterPro" id="IPR006162">
    <property type="entry name" value="Ppantetheine_attach_site"/>
</dbReference>
<dbReference type="SMART" id="SM00823">
    <property type="entry name" value="PKS_PP"/>
    <property type="match status" value="1"/>
</dbReference>
<dbReference type="PANTHER" id="PTHR45527">
    <property type="entry name" value="NONRIBOSOMAL PEPTIDE SYNTHETASE"/>
    <property type="match status" value="1"/>
</dbReference>
<dbReference type="InterPro" id="IPR023213">
    <property type="entry name" value="CAT-like_dom_sf"/>
</dbReference>
<keyword evidence="2" id="KW-0596">Phosphopantetheine</keyword>
<feature type="domain" description="Carrier" evidence="5">
    <location>
        <begin position="623"/>
        <end position="698"/>
    </location>
</feature>
<dbReference type="CDD" id="cd19531">
    <property type="entry name" value="LCL_NRPS-like"/>
    <property type="match status" value="2"/>
</dbReference>
<name>A0ABN3XRZ2_9ACTN</name>
<dbReference type="Pfam" id="PF00668">
    <property type="entry name" value="Condensation"/>
    <property type="match status" value="3"/>
</dbReference>
<sequence length="1178" mass="127511">MTGLPVRTAPLSYLQEQLWFVEQDDPGNGSYNELKVLVLDGTLDAGRLARALGRVVARHDVLRTTFVYQGTDPVQAVREEGPVLREASVGGEQALMEYAREVAEAPYDLAAGPLLRVSLVTLGSGRQALVLGVHHIISDGFSMNLLLEELDIAYRSEPAGPPGPARGDATGDTEGGTKDDAGEGSRGDPLGGPPAQYGDFARWQRAQFAGGRLAADVDHWREALDGAPTVLELPADRPRPRRRSSVGRRERFPLAPELTGPLGEVAERVGGTLFTVLLAAFAATLYRYTGRGDMVLGTGAPGRPGREFDRALGFFANIVPVRLRPAGDLPFTELADAASEAAFDAFDHQYVPFEKLVEFLQPERDAGHTPLVQVVFTMWDAGAAERSIGGVPATEAEATRGRSRFDVAVEAVRRGDRVDFFVEYDDALFDEATIARVMRHYDRVLRAVAEDPSRTLAEIPMISPEELATLTQGDVTVVDHDGNVLPAGAVGQLVRHAGTAGPTGRLATRRPDGRVVERGREDRLVGLGSFQVQLEDVEEVLRAHPAVRDAAVVAVEGGAGRELVAYAVADEPRPEALRAVLAERLPQYMVPAVVVPVDRIPRGEDGRVETALLPDAGEREERAELPALEAALCVIWARVMNLDEVEPDDDFFALGGHSMLAARLVREIASVLAVRVPLMALFEHCTPADLAGYMAAKHPALEHTLADAGHARASGEAGRARRDGQGGRAGAVSDESGDDGGRDGDPVTCALSTAQLQIWINEQLAGGDARDFIAAVTYRVRGPLDVDALRGAFDTLVARHDNLRARVALVGDVPVLRFDPGVRVELPVEDLTGLPEDDRAPEAARRAARDADAGFDLSVAPLVRATLYRLGDDDHVLALVQHHLVTDGVSIGLLVGELGRLYSDREAAPAAPHLRFADYVAWEQAWLGGPEAAASERFWRERLRGAPELVLPRTREGRRESRDTEMIAHRLPPAESRRLLALARQSRATPYMLVTAAFAAMLAQWSGQDDVVIGTTVDNRPLPGLEGVVGCFVNMVALRLDCGGDPTFAELTGRVRRTVLEAYAHQSTPFNEVVRALRIHPDPRRMPLFQVTSDWAGDGPAVPDLAGCEVGFDYVHTRANRYELEMYAGMAGEQVVLDLEYAIELWDRKEAEDRLARVAALLTRAVADPDARLSELLA</sequence>
<evidence type="ECO:0000313" key="7">
    <source>
        <dbReference type="Proteomes" id="UP001499930"/>
    </source>
</evidence>
<evidence type="ECO:0000256" key="3">
    <source>
        <dbReference type="ARBA" id="ARBA00022553"/>
    </source>
</evidence>
<comment type="caution">
    <text evidence="6">The sequence shown here is derived from an EMBL/GenBank/DDBJ whole genome shotgun (WGS) entry which is preliminary data.</text>
</comment>
<feature type="compositionally biased region" description="Basic and acidic residues" evidence="4">
    <location>
        <begin position="175"/>
        <end position="186"/>
    </location>
</feature>
<dbReference type="SUPFAM" id="SSF52777">
    <property type="entry name" value="CoA-dependent acyltransferases"/>
    <property type="match status" value="4"/>
</dbReference>
<feature type="region of interest" description="Disordered" evidence="4">
    <location>
        <begin position="156"/>
        <end position="196"/>
    </location>
</feature>
<dbReference type="EMBL" id="BAAAWD010000003">
    <property type="protein sequence ID" value="GAA2988489.1"/>
    <property type="molecule type" value="Genomic_DNA"/>
</dbReference>
<protein>
    <recommendedName>
        <fullName evidence="5">Carrier domain-containing protein</fullName>
    </recommendedName>
</protein>